<evidence type="ECO:0000256" key="5">
    <source>
        <dbReference type="ARBA" id="ARBA00023002"/>
    </source>
</evidence>
<dbReference type="InterPro" id="IPR004852">
    <property type="entry name" value="Di-haem_cyt_c_peroxidsae"/>
</dbReference>
<keyword evidence="10" id="KW-1185">Reference proteome</keyword>
<dbReference type="AlphaFoldDB" id="A0A495E8R3"/>
<dbReference type="GO" id="GO:0004130">
    <property type="term" value="F:cytochrome-c peroxidase activity"/>
    <property type="evidence" value="ECO:0007669"/>
    <property type="project" value="TreeGrafter"/>
</dbReference>
<evidence type="ECO:0000256" key="6">
    <source>
        <dbReference type="ARBA" id="ARBA00023004"/>
    </source>
</evidence>
<dbReference type="GO" id="GO:0046872">
    <property type="term" value="F:metal ion binding"/>
    <property type="evidence" value="ECO:0007669"/>
    <property type="project" value="UniProtKB-KW"/>
</dbReference>
<dbReference type="SUPFAM" id="SSF46626">
    <property type="entry name" value="Cytochrome c"/>
    <property type="match status" value="2"/>
</dbReference>
<evidence type="ECO:0000256" key="4">
    <source>
        <dbReference type="ARBA" id="ARBA00022729"/>
    </source>
</evidence>
<evidence type="ECO:0000259" key="8">
    <source>
        <dbReference type="PROSITE" id="PS51007"/>
    </source>
</evidence>
<reference evidence="9 10" key="1">
    <citation type="submission" date="2018-10" db="EMBL/GenBank/DDBJ databases">
        <title>Genomic Encyclopedia of Archaeal and Bacterial Type Strains, Phase II (KMG-II): from individual species to whole genera.</title>
        <authorList>
            <person name="Goeker M."/>
        </authorList>
    </citation>
    <scope>NUCLEOTIDE SEQUENCE [LARGE SCALE GENOMIC DNA]</scope>
    <source>
        <strain evidence="9 10">DSM 25230</strain>
    </source>
</reference>
<evidence type="ECO:0000313" key="10">
    <source>
        <dbReference type="Proteomes" id="UP000269412"/>
    </source>
</evidence>
<dbReference type="GO" id="GO:0030313">
    <property type="term" value="C:cell envelope"/>
    <property type="evidence" value="ECO:0007669"/>
    <property type="project" value="UniProtKB-SubCell"/>
</dbReference>
<comment type="subcellular location">
    <subcellularLocation>
        <location evidence="1">Cell envelope</location>
    </subcellularLocation>
</comment>
<proteinExistence type="predicted"/>
<accession>A0A495E8R3</accession>
<keyword evidence="6 7" id="KW-0408">Iron</keyword>
<evidence type="ECO:0000256" key="2">
    <source>
        <dbReference type="ARBA" id="ARBA00022617"/>
    </source>
</evidence>
<dbReference type="PANTHER" id="PTHR30600:SF10">
    <property type="entry name" value="BLL6722 PROTEIN"/>
    <property type="match status" value="1"/>
</dbReference>
<dbReference type="PROSITE" id="PS51257">
    <property type="entry name" value="PROKAR_LIPOPROTEIN"/>
    <property type="match status" value="1"/>
</dbReference>
<evidence type="ECO:0000313" key="9">
    <source>
        <dbReference type="EMBL" id="RKR12873.1"/>
    </source>
</evidence>
<name>A0A495E8R3_9FLAO</name>
<dbReference type="InterPro" id="IPR009056">
    <property type="entry name" value="Cyt_c-like_dom"/>
</dbReference>
<keyword evidence="2 7" id="KW-0349">Heme</keyword>
<feature type="domain" description="Cytochrome c" evidence="8">
    <location>
        <begin position="457"/>
        <end position="599"/>
    </location>
</feature>
<dbReference type="EMBL" id="RBIQ01000008">
    <property type="protein sequence ID" value="RKR12873.1"/>
    <property type="molecule type" value="Genomic_DNA"/>
</dbReference>
<evidence type="ECO:0000256" key="1">
    <source>
        <dbReference type="ARBA" id="ARBA00004196"/>
    </source>
</evidence>
<dbReference type="Proteomes" id="UP000269412">
    <property type="component" value="Unassembled WGS sequence"/>
</dbReference>
<comment type="caution">
    <text evidence="9">The sequence shown here is derived from an EMBL/GenBank/DDBJ whole genome shotgun (WGS) entry which is preliminary data.</text>
</comment>
<feature type="domain" description="Cytochrome c" evidence="8">
    <location>
        <begin position="311"/>
        <end position="437"/>
    </location>
</feature>
<dbReference type="RefSeq" id="WP_121066007.1">
    <property type="nucleotide sequence ID" value="NZ_RBIQ01000008.1"/>
</dbReference>
<protein>
    <submittedName>
        <fullName evidence="9">Cytochrome c peroxidase</fullName>
    </submittedName>
</protein>
<sequence length="606" mass="69521">MIKHLKKQLKKGVYVYISLFALSIISCNQVKKDTKEVRLNIGQKLQKNYTGKLITCQSYLDSLSKSNSKKDFEKYYLNARKVFKQVEPMMAFVDAENYKFLNAPNILKVEEEDATNIKVMYPKSFQVLEESIYTVESLDIKKVQETAKLIYHRLKLIEKNTKIEYFKEHHVLWLLRDAILRVSQTGITGFDSPVLEQSLAEAQEVYSTLNDYIKILETVFENKELYNNWVSEIESTIKSLDTKDFNSFNRYSFIKNHTHKQLRLFNETVVDWNTKFPFTLALNNDAPSLFSDKTFNTEYYSDIKNKGFSKEVIALGRDLFNDKSLSINNSMSCATCHNKEKAFTDGLKKPKGQLRNSPTLTYASLQQSFFYDNSAGSLEGQIVSVVNNETEFHTNLETLQKAVNTSSDYKSRFDSIYNGKATDYNIRNAIAEYIRTLNKFNSKFDKNISGLENSLTKKEINGFNLFMGKAKCATCHFAPVFNGTLPTLYKDTEIELLGVPTKNDTINAIVDADLGRYNVFKTEERKHFFKTPTVRNIELTAPYMHNGVYTTLEEVVDFYNRGGGAGIGIDLELQTLPPTPLNLSKTEKEDLILFMKSLTDTSKENI</sequence>
<evidence type="ECO:0000256" key="3">
    <source>
        <dbReference type="ARBA" id="ARBA00022723"/>
    </source>
</evidence>
<dbReference type="PANTHER" id="PTHR30600">
    <property type="entry name" value="CYTOCHROME C PEROXIDASE-RELATED"/>
    <property type="match status" value="1"/>
</dbReference>
<dbReference type="OrthoDB" id="9805202at2"/>
<keyword evidence="4" id="KW-0732">Signal</keyword>
<dbReference type="PROSITE" id="PS51007">
    <property type="entry name" value="CYTC"/>
    <property type="match status" value="2"/>
</dbReference>
<organism evidence="9 10">
    <name type="scientific">Maribacter vaceletii</name>
    <dbReference type="NCBI Taxonomy" id="1206816"/>
    <lineage>
        <taxon>Bacteria</taxon>
        <taxon>Pseudomonadati</taxon>
        <taxon>Bacteroidota</taxon>
        <taxon>Flavobacteriia</taxon>
        <taxon>Flavobacteriales</taxon>
        <taxon>Flavobacteriaceae</taxon>
        <taxon>Maribacter</taxon>
    </lineage>
</organism>
<keyword evidence="5" id="KW-0560">Oxidoreductase</keyword>
<evidence type="ECO:0000256" key="7">
    <source>
        <dbReference type="PROSITE-ProRule" id="PRU00433"/>
    </source>
</evidence>
<keyword evidence="3 7" id="KW-0479">Metal-binding</keyword>
<keyword evidence="9" id="KW-0575">Peroxidase</keyword>
<dbReference type="GO" id="GO:0009055">
    <property type="term" value="F:electron transfer activity"/>
    <property type="evidence" value="ECO:0007669"/>
    <property type="project" value="InterPro"/>
</dbReference>
<dbReference type="InterPro" id="IPR051395">
    <property type="entry name" value="Cytochrome_c_Peroxidase/MauG"/>
</dbReference>
<dbReference type="Gene3D" id="1.10.760.10">
    <property type="entry name" value="Cytochrome c-like domain"/>
    <property type="match status" value="2"/>
</dbReference>
<gene>
    <name evidence="9" type="ORF">CLV91_1585</name>
</gene>
<dbReference type="Pfam" id="PF03150">
    <property type="entry name" value="CCP_MauG"/>
    <property type="match status" value="1"/>
</dbReference>
<dbReference type="GO" id="GO:0020037">
    <property type="term" value="F:heme binding"/>
    <property type="evidence" value="ECO:0007669"/>
    <property type="project" value="InterPro"/>
</dbReference>
<dbReference type="InterPro" id="IPR036909">
    <property type="entry name" value="Cyt_c-like_dom_sf"/>
</dbReference>